<evidence type="ECO:0000313" key="2">
    <source>
        <dbReference type="EMBL" id="QDO85847.1"/>
    </source>
</evidence>
<sequence>MKYLVVFFTLLLALLWTFDAQAWDGAVIGQVNTIDVTHGKNYGFRVTLEGAPKLCGNDSGWAYLNDDDSNYQVFVSVLLAAKMSGTTVRLYTNQEKTSGNDYCHIGYISVN</sequence>
<name>A0ABX5X538_9GAMM</name>
<evidence type="ECO:0000313" key="3">
    <source>
        <dbReference type="Proteomes" id="UP000315947"/>
    </source>
</evidence>
<gene>
    <name evidence="2" type="ORF">FM037_24525</name>
</gene>
<keyword evidence="3" id="KW-1185">Reference proteome</keyword>
<dbReference type="RefSeq" id="WP_144048159.1">
    <property type="nucleotide sequence ID" value="NZ_CP041614.1"/>
</dbReference>
<protein>
    <recommendedName>
        <fullName evidence="4">Secreted protein</fullName>
    </recommendedName>
</protein>
<keyword evidence="1" id="KW-0732">Signal</keyword>
<reference evidence="2 3" key="1">
    <citation type="submission" date="2019-07" db="EMBL/GenBank/DDBJ databases">
        <title>Shewanella sp. YLB-06 whole genomic sequence.</title>
        <authorList>
            <person name="Yu L."/>
        </authorList>
    </citation>
    <scope>NUCLEOTIDE SEQUENCE [LARGE SCALE GENOMIC DNA]</scope>
    <source>
        <strain evidence="2 3">YLB-06</strain>
    </source>
</reference>
<evidence type="ECO:0000256" key="1">
    <source>
        <dbReference type="SAM" id="SignalP"/>
    </source>
</evidence>
<feature type="chain" id="PRO_5046837378" description="Secreted protein" evidence="1">
    <location>
        <begin position="23"/>
        <end position="111"/>
    </location>
</feature>
<accession>A0ABX5X538</accession>
<dbReference type="EMBL" id="CP041614">
    <property type="protein sequence ID" value="QDO85847.1"/>
    <property type="molecule type" value="Genomic_DNA"/>
</dbReference>
<dbReference type="Proteomes" id="UP000315947">
    <property type="component" value="Chromosome"/>
</dbReference>
<proteinExistence type="predicted"/>
<organism evidence="2 3">
    <name type="scientific">Shewanella psychropiezotolerans</name>
    <dbReference type="NCBI Taxonomy" id="2593655"/>
    <lineage>
        <taxon>Bacteria</taxon>
        <taxon>Pseudomonadati</taxon>
        <taxon>Pseudomonadota</taxon>
        <taxon>Gammaproteobacteria</taxon>
        <taxon>Alteromonadales</taxon>
        <taxon>Shewanellaceae</taxon>
        <taxon>Shewanella</taxon>
    </lineage>
</organism>
<feature type="signal peptide" evidence="1">
    <location>
        <begin position="1"/>
        <end position="22"/>
    </location>
</feature>
<evidence type="ECO:0008006" key="4">
    <source>
        <dbReference type="Google" id="ProtNLM"/>
    </source>
</evidence>